<evidence type="ECO:0000313" key="7">
    <source>
        <dbReference type="Proteomes" id="UP000078595"/>
    </source>
</evidence>
<dbReference type="Pfam" id="PF00561">
    <property type="entry name" value="Abhydrolase_1"/>
    <property type="match status" value="1"/>
</dbReference>
<feature type="compositionally biased region" description="Basic and acidic residues" evidence="3">
    <location>
        <begin position="79"/>
        <end position="91"/>
    </location>
</feature>
<keyword evidence="7" id="KW-1185">Reference proteome</keyword>
<proteinExistence type="inferred from homology"/>
<dbReference type="GO" id="GO:0016787">
    <property type="term" value="F:hydrolase activity"/>
    <property type="evidence" value="ECO:0007669"/>
    <property type="project" value="UniProtKB-KW"/>
</dbReference>
<dbReference type="EMBL" id="KI894032">
    <property type="protein sequence ID" value="OBR84092.1"/>
    <property type="molecule type" value="Genomic_DNA"/>
</dbReference>
<dbReference type="VEuPathDB" id="FungiDB:I303_04949"/>
<dbReference type="STRING" id="1296121.A0A1A6A205"/>
<evidence type="ECO:0000259" key="4">
    <source>
        <dbReference type="Pfam" id="PF00561"/>
    </source>
</evidence>
<dbReference type="InterPro" id="IPR000073">
    <property type="entry name" value="AB_hydrolase_1"/>
</dbReference>
<dbReference type="RefSeq" id="XP_018261934.1">
    <property type="nucleotide sequence ID" value="XM_018408243.1"/>
</dbReference>
<dbReference type="Proteomes" id="UP000078595">
    <property type="component" value="Chromosome 6"/>
</dbReference>
<evidence type="ECO:0000256" key="3">
    <source>
        <dbReference type="SAM" id="MobiDB-lite"/>
    </source>
</evidence>
<dbReference type="KEGG" id="kdj:28968648"/>
<comment type="similarity">
    <text evidence="2">Belongs to the AB hydrolase superfamily. Epoxide hydrolase family.</text>
</comment>
<feature type="domain" description="AB hydrolase-1" evidence="4">
    <location>
        <begin position="37"/>
        <end position="173"/>
    </location>
</feature>
<evidence type="ECO:0000256" key="1">
    <source>
        <dbReference type="ARBA" id="ARBA00022801"/>
    </source>
</evidence>
<dbReference type="GeneID" id="28968648"/>
<dbReference type="PRINTS" id="PR00111">
    <property type="entry name" value="ABHYDROLASE"/>
</dbReference>
<dbReference type="AlphaFoldDB" id="A0A1A6A205"/>
<dbReference type="Gene3D" id="3.40.50.1820">
    <property type="entry name" value="alpha/beta hydrolase"/>
    <property type="match status" value="1"/>
</dbReference>
<evidence type="ECO:0000256" key="2">
    <source>
        <dbReference type="ARBA" id="ARBA00038334"/>
    </source>
</evidence>
<dbReference type="PRINTS" id="PR00412">
    <property type="entry name" value="EPOXHYDRLASE"/>
</dbReference>
<feature type="region of interest" description="Disordered" evidence="3">
    <location>
        <begin position="72"/>
        <end position="91"/>
    </location>
</feature>
<reference evidence="5" key="1">
    <citation type="submission" date="2013-07" db="EMBL/GenBank/DDBJ databases">
        <title>The Genome Sequence of Cryptococcus dejecticola CBS10117.</title>
        <authorList>
            <consortium name="The Broad Institute Genome Sequencing Platform"/>
            <person name="Cuomo C."/>
            <person name="Litvintseva A."/>
            <person name="Chen Y."/>
            <person name="Heitman J."/>
            <person name="Sun S."/>
            <person name="Springer D."/>
            <person name="Dromer F."/>
            <person name="Young S.K."/>
            <person name="Zeng Q."/>
            <person name="Gargeya S."/>
            <person name="Fitzgerald M."/>
            <person name="Abouelleil A."/>
            <person name="Alvarado L."/>
            <person name="Berlin A.M."/>
            <person name="Chapman S.B."/>
            <person name="Dewar J."/>
            <person name="Goldberg J."/>
            <person name="Griggs A."/>
            <person name="Gujja S."/>
            <person name="Hansen M."/>
            <person name="Howarth C."/>
            <person name="Imamovic A."/>
            <person name="Larimer J."/>
            <person name="McCowan C."/>
            <person name="Murphy C."/>
            <person name="Pearson M."/>
            <person name="Priest M."/>
            <person name="Roberts A."/>
            <person name="Saif S."/>
            <person name="Shea T."/>
            <person name="Sykes S."/>
            <person name="Wortman J."/>
            <person name="Nusbaum C."/>
            <person name="Birren B."/>
        </authorList>
    </citation>
    <scope>NUCLEOTIDE SEQUENCE [LARGE SCALE GENOMIC DNA]</scope>
    <source>
        <strain evidence="5">CBS 10117</strain>
    </source>
</reference>
<dbReference type="PANTHER" id="PTHR43329">
    <property type="entry name" value="EPOXIDE HYDROLASE"/>
    <property type="match status" value="1"/>
</dbReference>
<keyword evidence="1" id="KW-0378">Hydrolase</keyword>
<gene>
    <name evidence="5" type="ORF">I303_04949</name>
    <name evidence="6" type="ORF">I303_105608</name>
</gene>
<reference evidence="6" key="3">
    <citation type="submission" date="2024-02" db="EMBL/GenBank/DDBJ databases">
        <title>Comparative genomics of Cryptococcus and Kwoniella reveals pathogenesis evolution and contrasting modes of karyotype evolution via chromosome fusion or intercentromeric recombination.</title>
        <authorList>
            <person name="Coelho M.A."/>
            <person name="David-Palma M."/>
            <person name="Shea T."/>
            <person name="Bowers K."/>
            <person name="McGinley-Smith S."/>
            <person name="Mohammad A.W."/>
            <person name="Gnirke A."/>
            <person name="Yurkov A.M."/>
            <person name="Nowrousian M."/>
            <person name="Sun S."/>
            <person name="Cuomo C.A."/>
            <person name="Heitman J."/>
        </authorList>
    </citation>
    <scope>NUCLEOTIDE SEQUENCE</scope>
    <source>
        <strain evidence="6">CBS 10117</strain>
    </source>
</reference>
<organism evidence="5">
    <name type="scientific">Kwoniella dejecticola CBS 10117</name>
    <dbReference type="NCBI Taxonomy" id="1296121"/>
    <lineage>
        <taxon>Eukaryota</taxon>
        <taxon>Fungi</taxon>
        <taxon>Dikarya</taxon>
        <taxon>Basidiomycota</taxon>
        <taxon>Agaricomycotina</taxon>
        <taxon>Tremellomycetes</taxon>
        <taxon>Tremellales</taxon>
        <taxon>Cryptococcaceae</taxon>
        <taxon>Kwoniella</taxon>
    </lineage>
</organism>
<dbReference type="InterPro" id="IPR029058">
    <property type="entry name" value="AB_hydrolase_fold"/>
</dbReference>
<reference evidence="6" key="2">
    <citation type="submission" date="2013-07" db="EMBL/GenBank/DDBJ databases">
        <authorList>
            <consortium name="The Broad Institute Genome Sequencing Platform"/>
            <person name="Cuomo C."/>
            <person name="Litvintseva A."/>
            <person name="Chen Y."/>
            <person name="Heitman J."/>
            <person name="Sun S."/>
            <person name="Springer D."/>
            <person name="Dromer F."/>
            <person name="Young S.K."/>
            <person name="Zeng Q."/>
            <person name="Gargeya S."/>
            <person name="Fitzgerald M."/>
            <person name="Abouelleil A."/>
            <person name="Alvarado L."/>
            <person name="Berlin A.M."/>
            <person name="Chapman S.B."/>
            <person name="Dewar J."/>
            <person name="Goldberg J."/>
            <person name="Griggs A."/>
            <person name="Gujja S."/>
            <person name="Hansen M."/>
            <person name="Howarth C."/>
            <person name="Imamovic A."/>
            <person name="Larimer J."/>
            <person name="McCowan C."/>
            <person name="Murphy C."/>
            <person name="Pearson M."/>
            <person name="Priest M."/>
            <person name="Roberts A."/>
            <person name="Saif S."/>
            <person name="Shea T."/>
            <person name="Sykes S."/>
            <person name="Wortman J."/>
            <person name="Nusbaum C."/>
            <person name="Birren B."/>
        </authorList>
    </citation>
    <scope>NUCLEOTIDE SEQUENCE</scope>
    <source>
        <strain evidence="6">CBS 10117</strain>
    </source>
</reference>
<accession>A0A1A6A205</accession>
<sequence>MTYFEGFEEFRVSVHSRVLNKQLTILGRKGGHNTKKAVLLLHGYPQTSHIWHKIAPKLAEKYTVIATDLRGYGQSSKPRGSESHEEYSKREMAADQVQVMEHFGFSEFHIIAHDRGARVAHRLALDYPERVKGMMLLDIAPTLYMYDNTDMAFAQGYWHWFFLIQQSPGPENMILAGPEQFWQAMAGRPSHKGVVWSHEDLKEYKERMFTDEGVHASCEDYRAAATIDLDHDRESREKGQKITIPKLVILWGGKGIIQNFNSGDVLGIWKDWSDSTTEIRGRKVDGGHYIPEERWEDVLQESEWLLKD</sequence>
<name>A0A1A6A205_9TREE</name>
<protein>
    <recommendedName>
        <fullName evidence="4">AB hydrolase-1 domain-containing protein</fullName>
    </recommendedName>
</protein>
<dbReference type="EMBL" id="CP144535">
    <property type="protein sequence ID" value="WWC63010.1"/>
    <property type="molecule type" value="Genomic_DNA"/>
</dbReference>
<dbReference type="OrthoDB" id="6431331at2759"/>
<evidence type="ECO:0000313" key="6">
    <source>
        <dbReference type="EMBL" id="WWC63010.1"/>
    </source>
</evidence>
<dbReference type="InterPro" id="IPR000639">
    <property type="entry name" value="Epox_hydrolase-like"/>
</dbReference>
<dbReference type="SUPFAM" id="SSF53474">
    <property type="entry name" value="alpha/beta-Hydrolases"/>
    <property type="match status" value="1"/>
</dbReference>
<evidence type="ECO:0000313" key="5">
    <source>
        <dbReference type="EMBL" id="OBR84092.1"/>
    </source>
</evidence>